<proteinExistence type="predicted"/>
<keyword evidence="1" id="KW-1133">Transmembrane helix</keyword>
<dbReference type="EMBL" id="JBBPDW010000010">
    <property type="protein sequence ID" value="KAK7548839.1"/>
    <property type="molecule type" value="Genomic_DNA"/>
</dbReference>
<keyword evidence="4" id="KW-1185">Reference proteome</keyword>
<evidence type="ECO:0000256" key="2">
    <source>
        <dbReference type="SAM" id="SignalP"/>
    </source>
</evidence>
<comment type="caution">
    <text evidence="3">The sequence shown here is derived from an EMBL/GenBank/DDBJ whole genome shotgun (WGS) entry which is preliminary data.</text>
</comment>
<reference evidence="3 4" key="1">
    <citation type="submission" date="2024-04" db="EMBL/GenBank/DDBJ databases">
        <title>Phyllosticta paracitricarpa is synonymous to the EU quarantine fungus P. citricarpa based on phylogenomic analyses.</title>
        <authorList>
            <consortium name="Lawrence Berkeley National Laboratory"/>
            <person name="Van Ingen-Buijs V.A."/>
            <person name="Van Westerhoven A.C."/>
            <person name="Haridas S."/>
            <person name="Skiadas P."/>
            <person name="Martin F."/>
            <person name="Groenewald J.Z."/>
            <person name="Crous P.W."/>
            <person name="Seidl M.F."/>
        </authorList>
    </citation>
    <scope>NUCLEOTIDE SEQUENCE [LARGE SCALE GENOMIC DNA]</scope>
    <source>
        <strain evidence="3 4">CBS 122670</strain>
    </source>
</reference>
<keyword evidence="1" id="KW-0812">Transmembrane</keyword>
<evidence type="ECO:0000313" key="3">
    <source>
        <dbReference type="EMBL" id="KAK7548839.1"/>
    </source>
</evidence>
<feature type="signal peptide" evidence="2">
    <location>
        <begin position="1"/>
        <end position="23"/>
    </location>
</feature>
<dbReference type="Proteomes" id="UP001365128">
    <property type="component" value="Unassembled WGS sequence"/>
</dbReference>
<feature type="chain" id="PRO_5046301854" description="Transmembrane protein" evidence="2">
    <location>
        <begin position="24"/>
        <end position="211"/>
    </location>
</feature>
<evidence type="ECO:0008006" key="5">
    <source>
        <dbReference type="Google" id="ProtNLM"/>
    </source>
</evidence>
<feature type="transmembrane region" description="Helical" evidence="1">
    <location>
        <begin position="102"/>
        <end position="124"/>
    </location>
</feature>
<keyword evidence="2" id="KW-0732">Signal</keyword>
<keyword evidence="1" id="KW-0472">Membrane</keyword>
<organism evidence="3 4">
    <name type="scientific">Phyllosticta citricarpa</name>
    <dbReference type="NCBI Taxonomy" id="55181"/>
    <lineage>
        <taxon>Eukaryota</taxon>
        <taxon>Fungi</taxon>
        <taxon>Dikarya</taxon>
        <taxon>Ascomycota</taxon>
        <taxon>Pezizomycotina</taxon>
        <taxon>Dothideomycetes</taxon>
        <taxon>Dothideomycetes incertae sedis</taxon>
        <taxon>Botryosphaeriales</taxon>
        <taxon>Phyllostictaceae</taxon>
        <taxon>Phyllosticta</taxon>
    </lineage>
</organism>
<protein>
    <recommendedName>
        <fullName evidence="5">Transmembrane protein</fullName>
    </recommendedName>
</protein>
<sequence>MSIHLACFHVFPLSGLFFPSTCTSITTSLLFSSRHLLPTHVFPYLPTSFHHLSGTSNTEAARRGEQLGWAGLAKNNYLDGSLVFRSSLFLLGRGSFSCRCSVLFHFQLLLLLLLLLFILHLRLIQFDSMQRRAERGTMKERDKGREVRRAGERFSHLIYPTSSINRFAHVGSSFDFTWDSGWGSGLWGSGFWDSGIQGFRDSFAVCEKDSS</sequence>
<evidence type="ECO:0000256" key="1">
    <source>
        <dbReference type="SAM" id="Phobius"/>
    </source>
</evidence>
<name>A0ABR1MGS7_9PEZI</name>
<gene>
    <name evidence="3" type="ORF">IWX46DRAFT_597049</name>
</gene>
<evidence type="ECO:0000313" key="4">
    <source>
        <dbReference type="Proteomes" id="UP001365128"/>
    </source>
</evidence>
<accession>A0ABR1MGS7</accession>